<evidence type="ECO:0000313" key="2">
    <source>
        <dbReference type="Proteomes" id="UP001485043"/>
    </source>
</evidence>
<gene>
    <name evidence="1" type="ORF">WJX84_004639</name>
</gene>
<proteinExistence type="predicted"/>
<dbReference type="EMBL" id="JALJOV010001031">
    <property type="protein sequence ID" value="KAK9856097.1"/>
    <property type="molecule type" value="Genomic_DNA"/>
</dbReference>
<reference evidence="1 2" key="1">
    <citation type="journal article" date="2024" name="Nat. Commun.">
        <title>Phylogenomics reveals the evolutionary origins of lichenization in chlorophyte algae.</title>
        <authorList>
            <person name="Puginier C."/>
            <person name="Libourel C."/>
            <person name="Otte J."/>
            <person name="Skaloud P."/>
            <person name="Haon M."/>
            <person name="Grisel S."/>
            <person name="Petersen M."/>
            <person name="Berrin J.G."/>
            <person name="Delaux P.M."/>
            <person name="Dal Grande F."/>
            <person name="Keller J."/>
        </authorList>
    </citation>
    <scope>NUCLEOTIDE SEQUENCE [LARGE SCALE GENOMIC DNA]</scope>
    <source>
        <strain evidence="1 2">SAG 2523</strain>
    </source>
</reference>
<dbReference type="Proteomes" id="UP001485043">
    <property type="component" value="Unassembled WGS sequence"/>
</dbReference>
<sequence>MLHIWGAPHWNHAFANEYGRRFPQTWHIINDQDAVARMGKFLMLYKRPGLRVLVNLAEPLCPLWSKLLLVGRRKGARWECASCS</sequence>
<organism evidence="1 2">
    <name type="scientific">Apatococcus fuscideae</name>
    <dbReference type="NCBI Taxonomy" id="2026836"/>
    <lineage>
        <taxon>Eukaryota</taxon>
        <taxon>Viridiplantae</taxon>
        <taxon>Chlorophyta</taxon>
        <taxon>core chlorophytes</taxon>
        <taxon>Trebouxiophyceae</taxon>
        <taxon>Chlorellales</taxon>
        <taxon>Chlorellaceae</taxon>
        <taxon>Apatococcus</taxon>
    </lineage>
</organism>
<accession>A0AAW1SSD5</accession>
<protein>
    <submittedName>
        <fullName evidence="1">Uncharacterized protein</fullName>
    </submittedName>
</protein>
<name>A0AAW1SSD5_9CHLO</name>
<keyword evidence="2" id="KW-1185">Reference proteome</keyword>
<dbReference type="InterPro" id="IPR029058">
    <property type="entry name" value="AB_hydrolase_fold"/>
</dbReference>
<evidence type="ECO:0000313" key="1">
    <source>
        <dbReference type="EMBL" id="KAK9856097.1"/>
    </source>
</evidence>
<comment type="caution">
    <text evidence="1">The sequence shown here is derived from an EMBL/GenBank/DDBJ whole genome shotgun (WGS) entry which is preliminary data.</text>
</comment>
<dbReference type="SUPFAM" id="SSF53474">
    <property type="entry name" value="alpha/beta-Hydrolases"/>
    <property type="match status" value="1"/>
</dbReference>
<dbReference type="AlphaFoldDB" id="A0AAW1SSD5"/>